<dbReference type="GO" id="GO:0016787">
    <property type="term" value="F:hydrolase activity"/>
    <property type="evidence" value="ECO:0007669"/>
    <property type="project" value="InterPro"/>
</dbReference>
<sequence length="271" mass="30525">VVEHNVPAAMRDGTVLRADVYRPAGGKKYPLLLQRTPYDKSFLPWATLTLDPIKAARSGYVVVIQDVRGRWESEGAKFCPYRDEFVDGYDTVEWAALLPYSNGNVGMYGYSYYGMTQWQAASTQPPHLKAIFPFSAAMDFFGRRGGALDLAIVIGWILRLAGPNAIMREKVDTKEFMALVGAIDRIEDAFRALPLEDISATKLGGGFAPYFYDVLRHDTYDDFHKKLSMIDKHKRVQVPALIFAGWYDALLDCDLQHFALTQREAESPIAR</sequence>
<dbReference type="PANTHER" id="PTHR43056">
    <property type="entry name" value="PEPTIDASE S9 PROLYL OLIGOPEPTIDASE"/>
    <property type="match status" value="1"/>
</dbReference>
<dbReference type="PANTHER" id="PTHR43056:SF10">
    <property type="entry name" value="COCE_NOND FAMILY, PUTATIVE (AFU_ORTHOLOGUE AFUA_7G00600)-RELATED"/>
    <property type="match status" value="1"/>
</dbReference>
<gene>
    <name evidence="2" type="ORF">S01H1_35625</name>
</gene>
<dbReference type="Gene3D" id="3.40.50.1820">
    <property type="entry name" value="alpha/beta hydrolase"/>
    <property type="match status" value="1"/>
</dbReference>
<evidence type="ECO:0000313" key="2">
    <source>
        <dbReference type="EMBL" id="GAG12736.1"/>
    </source>
</evidence>
<dbReference type="AlphaFoldDB" id="X0WJ54"/>
<evidence type="ECO:0000259" key="1">
    <source>
        <dbReference type="Pfam" id="PF02129"/>
    </source>
</evidence>
<dbReference type="InterPro" id="IPR029058">
    <property type="entry name" value="AB_hydrolase_fold"/>
</dbReference>
<feature type="domain" description="Xaa-Pro dipeptidyl-peptidase-like" evidence="1">
    <location>
        <begin position="12"/>
        <end position="249"/>
    </location>
</feature>
<dbReference type="NCBIfam" id="TIGR00976">
    <property type="entry name" value="CocE_NonD"/>
    <property type="match status" value="1"/>
</dbReference>
<comment type="caution">
    <text evidence="2">The sequence shown here is derived from an EMBL/GenBank/DDBJ whole genome shotgun (WGS) entry which is preliminary data.</text>
</comment>
<dbReference type="EMBL" id="BARS01022265">
    <property type="protein sequence ID" value="GAG12736.1"/>
    <property type="molecule type" value="Genomic_DNA"/>
</dbReference>
<accession>X0WJ54</accession>
<name>X0WJ54_9ZZZZ</name>
<dbReference type="InterPro" id="IPR005674">
    <property type="entry name" value="CocE/Ser_esterase"/>
</dbReference>
<reference evidence="2" key="1">
    <citation type="journal article" date="2014" name="Front. Microbiol.">
        <title>High frequency of phylogenetically diverse reductive dehalogenase-homologous genes in deep subseafloor sedimentary metagenomes.</title>
        <authorList>
            <person name="Kawai M."/>
            <person name="Futagami T."/>
            <person name="Toyoda A."/>
            <person name="Takaki Y."/>
            <person name="Nishi S."/>
            <person name="Hori S."/>
            <person name="Arai W."/>
            <person name="Tsubouchi T."/>
            <person name="Morono Y."/>
            <person name="Uchiyama I."/>
            <person name="Ito T."/>
            <person name="Fujiyama A."/>
            <person name="Inagaki F."/>
            <person name="Takami H."/>
        </authorList>
    </citation>
    <scope>NUCLEOTIDE SEQUENCE</scope>
    <source>
        <strain evidence="2">Expedition CK06-06</strain>
    </source>
</reference>
<dbReference type="Gene3D" id="1.10.3020.10">
    <property type="entry name" value="alpha-amino acid ester hydrolase ( Helical cap domain)"/>
    <property type="match status" value="1"/>
</dbReference>
<proteinExistence type="predicted"/>
<dbReference type="SUPFAM" id="SSF53474">
    <property type="entry name" value="alpha/beta-Hydrolases"/>
    <property type="match status" value="1"/>
</dbReference>
<organism evidence="2">
    <name type="scientific">marine sediment metagenome</name>
    <dbReference type="NCBI Taxonomy" id="412755"/>
    <lineage>
        <taxon>unclassified sequences</taxon>
        <taxon>metagenomes</taxon>
        <taxon>ecological metagenomes</taxon>
    </lineage>
</organism>
<dbReference type="InterPro" id="IPR050585">
    <property type="entry name" value="Xaa-Pro_dipeptidyl-ppase/CocE"/>
</dbReference>
<feature type="non-terminal residue" evidence="2">
    <location>
        <position position="271"/>
    </location>
</feature>
<feature type="non-terminal residue" evidence="2">
    <location>
        <position position="1"/>
    </location>
</feature>
<dbReference type="InterPro" id="IPR000383">
    <property type="entry name" value="Xaa-Pro-like_dom"/>
</dbReference>
<dbReference type="Pfam" id="PF02129">
    <property type="entry name" value="Peptidase_S15"/>
    <property type="match status" value="1"/>
</dbReference>
<protein>
    <recommendedName>
        <fullName evidence="1">Xaa-Pro dipeptidyl-peptidase-like domain-containing protein</fullName>
    </recommendedName>
</protein>